<keyword evidence="3" id="KW-1185">Reference proteome</keyword>
<reference evidence="3 4" key="1">
    <citation type="journal article" date="2020" name="Nat. Food">
        <title>A phased Vanilla planifolia genome enables genetic improvement of flavour and production.</title>
        <authorList>
            <person name="Hasing T."/>
            <person name="Tang H."/>
            <person name="Brym M."/>
            <person name="Khazi F."/>
            <person name="Huang T."/>
            <person name="Chambers A.H."/>
        </authorList>
    </citation>
    <scope>NUCLEOTIDE SEQUENCE [LARGE SCALE GENOMIC DNA]</scope>
    <source>
        <tissue evidence="2">Leaf</tissue>
    </source>
</reference>
<evidence type="ECO:0000313" key="2">
    <source>
        <dbReference type="EMBL" id="KAG0454133.1"/>
    </source>
</evidence>
<dbReference type="EMBL" id="JADCNL010000014">
    <property type="protein sequence ID" value="KAG0453072.1"/>
    <property type="molecule type" value="Genomic_DNA"/>
</dbReference>
<sequence length="60" mass="6898">MRSLGVTEMLTAMVVAGDALRRDRSRKMRGWLISLKESPEIELSEARRRGMRLCTFDADQ</sequence>
<protein>
    <submittedName>
        <fullName evidence="2">Uncharacterized protein</fullName>
    </submittedName>
</protein>
<dbReference type="EMBL" id="JADCNM010000014">
    <property type="protein sequence ID" value="KAG0454133.1"/>
    <property type="molecule type" value="Genomic_DNA"/>
</dbReference>
<dbReference type="Proteomes" id="UP000636800">
    <property type="component" value="Unassembled WGS sequence"/>
</dbReference>
<dbReference type="AlphaFoldDB" id="A0A835UAG7"/>
<evidence type="ECO:0000313" key="1">
    <source>
        <dbReference type="EMBL" id="KAG0453072.1"/>
    </source>
</evidence>
<comment type="caution">
    <text evidence="2">The sequence shown here is derived from an EMBL/GenBank/DDBJ whole genome shotgun (WGS) entry which is preliminary data.</text>
</comment>
<evidence type="ECO:0000313" key="3">
    <source>
        <dbReference type="Proteomes" id="UP000636800"/>
    </source>
</evidence>
<name>A0A835UAG7_VANPL</name>
<proteinExistence type="predicted"/>
<organism evidence="2 4">
    <name type="scientific">Vanilla planifolia</name>
    <name type="common">Vanilla</name>
    <dbReference type="NCBI Taxonomy" id="51239"/>
    <lineage>
        <taxon>Eukaryota</taxon>
        <taxon>Viridiplantae</taxon>
        <taxon>Streptophyta</taxon>
        <taxon>Embryophyta</taxon>
        <taxon>Tracheophyta</taxon>
        <taxon>Spermatophyta</taxon>
        <taxon>Magnoliopsida</taxon>
        <taxon>Liliopsida</taxon>
        <taxon>Asparagales</taxon>
        <taxon>Orchidaceae</taxon>
        <taxon>Vanilloideae</taxon>
        <taxon>Vanilleae</taxon>
        <taxon>Vanilla</taxon>
    </lineage>
</organism>
<evidence type="ECO:0000313" key="4">
    <source>
        <dbReference type="Proteomes" id="UP000639772"/>
    </source>
</evidence>
<accession>A0A835UAG7</accession>
<gene>
    <name evidence="2" type="ORF">HPP92_025437</name>
    <name evidence="1" type="ORF">HPP92_025736</name>
</gene>
<dbReference type="Proteomes" id="UP000639772">
    <property type="component" value="Unassembled WGS sequence"/>
</dbReference>